<dbReference type="EMBL" id="ASPP01005627">
    <property type="protein sequence ID" value="ETO30195.1"/>
    <property type="molecule type" value="Genomic_DNA"/>
</dbReference>
<gene>
    <name evidence="4" type="ORF">RFI_06925</name>
</gene>
<proteinExistence type="predicted"/>
<feature type="non-terminal residue" evidence="4">
    <location>
        <position position="2088"/>
    </location>
</feature>
<evidence type="ECO:0000313" key="4">
    <source>
        <dbReference type="EMBL" id="ETO30195.1"/>
    </source>
</evidence>
<keyword evidence="2" id="KW-0067">ATP-binding</keyword>
<keyword evidence="1" id="KW-0547">Nucleotide-binding</keyword>
<evidence type="ECO:0000313" key="5">
    <source>
        <dbReference type="Proteomes" id="UP000023152"/>
    </source>
</evidence>
<evidence type="ECO:0000256" key="3">
    <source>
        <dbReference type="SAM" id="MobiDB-lite"/>
    </source>
</evidence>
<dbReference type="PANTHER" id="PTHR48103:SF2">
    <property type="entry name" value="MIDASIN"/>
    <property type="match status" value="1"/>
</dbReference>
<name>X6NV53_RETFI</name>
<dbReference type="GO" id="GO:0005634">
    <property type="term" value="C:nucleus"/>
    <property type="evidence" value="ECO:0007669"/>
    <property type="project" value="TreeGrafter"/>
</dbReference>
<feature type="non-terminal residue" evidence="4">
    <location>
        <position position="1"/>
    </location>
</feature>
<accession>X6NV53</accession>
<dbReference type="PANTHER" id="PTHR48103">
    <property type="entry name" value="MIDASIN-RELATED"/>
    <property type="match status" value="1"/>
</dbReference>
<dbReference type="OrthoDB" id="5186at2759"/>
<dbReference type="GO" id="GO:0005524">
    <property type="term" value="F:ATP binding"/>
    <property type="evidence" value="ECO:0007669"/>
    <property type="project" value="UniProtKB-KW"/>
</dbReference>
<sequence>PNGVLLVNECGLVNGKPRIVVPHPEFRIFFTMNSKFGEISRAMRNRCAEFGIVAPLFDHLDHFHATHHSLETKLSPYKNDLHHQLLIGSGVKSLCFREWMIDVHLALLRHFVRGVSSSTETPVEFTYLSLKHGHAERGSNNAIFQFQRTLLQWGQLLQALIQQNTDTENALRTSFVKITKTEESQKDKDKTENANNEKRYDNVKDILEEFVKRKWSNSQQHTDNSQTTTNPLDKFMDMYFSKKWKYGRQHLLSQCCGLIQLTGDNVQDSIQWRVWIEAIHLSRDTIDQALVQKLALELHPSKQFADIFDFSFQAFQQSSIVQCYVTMLRQLAELLNLKPEIFLNQLFQKKKQYHIIFAVVKKKKKKKNKSLMWQNNDVIYAYVKHCTTQINPDKSTQAKAMLSTVQDVQRLVCVFVRWHLWNMIETQYIQALGTTSEEDISNCTVVQLSHLISTNDRKRKLSERLFSRDLVAWVASIVPFLREWDAWINWLLSSICEQLLHNYGNSSAQVKSIGKYCEEICFLRGRIWLSCTQQMKEFECQNTQMRFRELYKQMDKIFIATGISPKDNANEAFCNLLDSLTHAVVTTTEMSEMTLVGGDGNNDVNTKNRAKNRLYRYGGQGFVSRNVLVAQLYDRLMRLNQIVSFRSQIYWNCGSTDSREALLQPLLQASNSKRGCYLINSEWKHHLVNAISTLQFLQCQFPQVLAHVSFLGQWNEHSNVASAVTLDGKQTMIQDIVQLKQSKHNSNKAGDNRMALELLTTIENAMHYLQQQWEDVQSKYAVHLQKITQKMTIEHTHEDDKFLEVYFDTNEDNVVEKEQQEEQYRNFAESINFSSKLHHVWLYLAPIVSCTFLKGEYTQVLTRYPSLLFKGLSKVNPLHQTTRESDHSSYVNECEDMISDLHGIITQGLLMKSIDPYHVVNLQTMIWTADVMKQQQQQQQQQQHVESEKNEESEKSKRVWLHCLNVMHDEMNNWHQLVTDMFGCGITFLEHLIRHLAKDGLPSGGHSDNAQKSKGHLLSMFGLTLYALQKTYENNKQVELHHALMDNCWRMFQIDANNSQSHSDLWNEDKFDQVISECKDIRWLALKDVLLVPLYRHLLHFQNNDETRTGTDTNDSDHYYYCWVLLGLLRWELLIPARHLDPNAKYNIRLEDCMEQKSHIDIEEELWKRIEMLQTGKTRNYSIDQLQSKKHTLEEYKMDLLGQVTYRSKAKSHHTTFAMFWHELMTFFTHHCSHDIVLHTVQKLQSKDTPKRELAYAFHQLRSFVSLAKDMTSRLNTTFGHFNDFVAPLANAVEMICYGLCGILENYKSQQWLELNEQSQSATRKMTRRWNNKTLIKKTETELMTKSIEMLLSPVSVYADEALLFMQPWLHKMIKEKTEHMMMGKNVHENSTSERDTIVNSKRLSAEMLLSGLDKSVICTLTFPLQNGVRVLSWEDLSTLDQWFTLLAQLYQFQKEREREIKEEQEALYQLIDDKQEATKETKNELFPDYLLDFLHLRASQTLHKKTQMKKDVESLESKLANDPTIREKHASTWSKKMEMEQEESRTDLWWSEKQERELVAENEALQNKTPEQIQKLEQKRQQFKMDDCQYHGEVKLTLADVKHIFEQFLRVFGNETSSHDWMDSMSAHHHVASALVDLYTSNTATDVELDTTNAKDPLSKSNSNDNNNNGNNNKSGDNDNAEQGDSLLSTNIPNQWLEKGADIFGHLSCLANSSQLHDMYTVHQSKKDGQVNMSPVDVYSQMSPAYVRLIQKPLQALSTRIAALLSVYPNHPVLQEISELCMHLGDISIRSPVMKVLTGLELLLSKAQGDWENGCAAKHTSIAAQLEPIYKIIGYWRSLEIRSWSVLFERKERQLAENVMKTWCYLYQLIHSEQISDELIRNFDKQNEQEQKKRFRKYLGHEVSHVMQDEMEDGKNLSSHLSPHELFGVKATEVMAQIANPTPDPETILTEAQKKDKFLHVMFNHLNEFIENSPLGELDLRLQVMEAFHQQLNQELSCGYDERRLSDKQVRVQLLHMIAHLKSFHKQFDSIVEFYKNAMFGPIKQQLKELIKFSKWDLRNYWSLRESANKSHSKLAKLYRDWQIELQ</sequence>
<dbReference type="Proteomes" id="UP000023152">
    <property type="component" value="Unassembled WGS sequence"/>
</dbReference>
<evidence type="ECO:0000256" key="1">
    <source>
        <dbReference type="ARBA" id="ARBA00022741"/>
    </source>
</evidence>
<organism evidence="4 5">
    <name type="scientific">Reticulomyxa filosa</name>
    <dbReference type="NCBI Taxonomy" id="46433"/>
    <lineage>
        <taxon>Eukaryota</taxon>
        <taxon>Sar</taxon>
        <taxon>Rhizaria</taxon>
        <taxon>Retaria</taxon>
        <taxon>Foraminifera</taxon>
        <taxon>Monothalamids</taxon>
        <taxon>Reticulomyxidae</taxon>
        <taxon>Reticulomyxa</taxon>
    </lineage>
</organism>
<comment type="caution">
    <text evidence="4">The sequence shown here is derived from an EMBL/GenBank/DDBJ whole genome shotgun (WGS) entry which is preliminary data.</text>
</comment>
<evidence type="ECO:0000256" key="2">
    <source>
        <dbReference type="ARBA" id="ARBA00022840"/>
    </source>
</evidence>
<feature type="compositionally biased region" description="Basic and acidic residues" evidence="3">
    <location>
        <begin position="1525"/>
        <end position="1538"/>
    </location>
</feature>
<dbReference type="GO" id="GO:0000055">
    <property type="term" value="P:ribosomal large subunit export from nucleus"/>
    <property type="evidence" value="ECO:0007669"/>
    <property type="project" value="TreeGrafter"/>
</dbReference>
<reference evidence="4 5" key="1">
    <citation type="journal article" date="2013" name="Curr. Biol.">
        <title>The Genome of the Foraminiferan Reticulomyxa filosa.</title>
        <authorList>
            <person name="Glockner G."/>
            <person name="Hulsmann N."/>
            <person name="Schleicher M."/>
            <person name="Noegel A.A."/>
            <person name="Eichinger L."/>
            <person name="Gallinger C."/>
            <person name="Pawlowski J."/>
            <person name="Sierra R."/>
            <person name="Euteneuer U."/>
            <person name="Pillet L."/>
            <person name="Moustafa A."/>
            <person name="Platzer M."/>
            <person name="Groth M."/>
            <person name="Szafranski K."/>
            <person name="Schliwa M."/>
        </authorList>
    </citation>
    <scope>NUCLEOTIDE SEQUENCE [LARGE SCALE GENOMIC DNA]</scope>
</reference>
<protein>
    <recommendedName>
        <fullName evidence="6">VWFA domain-containing protein</fullName>
    </recommendedName>
</protein>
<dbReference type="GO" id="GO:0000027">
    <property type="term" value="P:ribosomal large subunit assembly"/>
    <property type="evidence" value="ECO:0007669"/>
    <property type="project" value="TreeGrafter"/>
</dbReference>
<feature type="compositionally biased region" description="Low complexity" evidence="3">
    <location>
        <begin position="1660"/>
        <end position="1676"/>
    </location>
</feature>
<feature type="region of interest" description="Disordered" evidence="3">
    <location>
        <begin position="1515"/>
        <end position="1538"/>
    </location>
</feature>
<feature type="region of interest" description="Disordered" evidence="3">
    <location>
        <begin position="1652"/>
        <end position="1688"/>
    </location>
</feature>
<dbReference type="GO" id="GO:0030687">
    <property type="term" value="C:preribosome, large subunit precursor"/>
    <property type="evidence" value="ECO:0007669"/>
    <property type="project" value="TreeGrafter"/>
</dbReference>
<keyword evidence="5" id="KW-1185">Reference proteome</keyword>
<evidence type="ECO:0008006" key="6">
    <source>
        <dbReference type="Google" id="ProtNLM"/>
    </source>
</evidence>